<dbReference type="STRING" id="1774970.AUC70_11170"/>
<dbReference type="Proteomes" id="UP000094172">
    <property type="component" value="Unassembled WGS sequence"/>
</dbReference>
<proteinExistence type="predicted"/>
<comment type="caution">
    <text evidence="1">The sequence shown here is derived from an EMBL/GenBank/DDBJ whole genome shotgun (WGS) entry which is preliminary data.</text>
</comment>
<evidence type="ECO:0008006" key="3">
    <source>
        <dbReference type="Google" id="ProtNLM"/>
    </source>
</evidence>
<gene>
    <name evidence="1" type="ORF">AUC70_11170</name>
</gene>
<keyword evidence="2" id="KW-1185">Reference proteome</keyword>
<dbReference type="EMBL" id="LPWE01000013">
    <property type="protein sequence ID" value="ODR94118.1"/>
    <property type="molecule type" value="Genomic_DNA"/>
</dbReference>
<evidence type="ECO:0000313" key="1">
    <source>
        <dbReference type="EMBL" id="ODR94118.1"/>
    </source>
</evidence>
<reference evidence="1 2" key="1">
    <citation type="journal article" date="2016" name="Environ. Microbiol.">
        <title>New Methyloceanibacter diversity from North Sea sediments includes methanotroph containing solely the soluble methane monooxygenase.</title>
        <authorList>
            <person name="Vekeman B."/>
            <person name="Kerckhof F.M."/>
            <person name="Cremers G."/>
            <person name="de Vos P."/>
            <person name="Vandamme P."/>
            <person name="Boon N."/>
            <person name="Op den Camp H.J."/>
            <person name="Heylen K."/>
        </authorList>
    </citation>
    <scope>NUCLEOTIDE SEQUENCE [LARGE SCALE GENOMIC DNA]</scope>
    <source>
        <strain evidence="1 2">R-67176</strain>
    </source>
</reference>
<dbReference type="RefSeq" id="WP_069445458.1">
    <property type="nucleotide sequence ID" value="NZ_LPWE01000013.1"/>
</dbReference>
<protein>
    <recommendedName>
        <fullName evidence="3">DUF3775 domain-containing protein</fullName>
    </recommendedName>
</protein>
<dbReference type="AlphaFoldDB" id="A0A1E3VKR3"/>
<sequence>MAGLEISPTKVGFVIVKAREYDAKVGAWDDGDTTDRDAESILEDFKDDSTVVELRGFIRELNIDEQVSLVALAWIGRGSFAADELEDAIETARSEHNKRTAEYLLGMPLLSDYLEEGLSALGYSVEDAEDDALGD</sequence>
<evidence type="ECO:0000313" key="2">
    <source>
        <dbReference type="Proteomes" id="UP000094172"/>
    </source>
</evidence>
<name>A0A1E3VKR3_9HYPH</name>
<organism evidence="1 2">
    <name type="scientific">Methyloceanibacter stevinii</name>
    <dbReference type="NCBI Taxonomy" id="1774970"/>
    <lineage>
        <taxon>Bacteria</taxon>
        <taxon>Pseudomonadati</taxon>
        <taxon>Pseudomonadota</taxon>
        <taxon>Alphaproteobacteria</taxon>
        <taxon>Hyphomicrobiales</taxon>
        <taxon>Hyphomicrobiaceae</taxon>
        <taxon>Methyloceanibacter</taxon>
    </lineage>
</organism>
<dbReference type="InterPro" id="IPR022254">
    <property type="entry name" value="DUF3775"/>
</dbReference>
<accession>A0A1E3VKR3</accession>
<dbReference type="Pfam" id="PF12616">
    <property type="entry name" value="DUF3775"/>
    <property type="match status" value="1"/>
</dbReference>